<dbReference type="Proteomes" id="UP000008237">
    <property type="component" value="Unassembled WGS sequence"/>
</dbReference>
<dbReference type="EMBL" id="GL450576">
    <property type="protein sequence ID" value="EFN80788.1"/>
    <property type="molecule type" value="Genomic_DNA"/>
</dbReference>
<protein>
    <submittedName>
        <fullName evidence="1">Uncharacterized protein</fullName>
    </submittedName>
</protein>
<accession>E2BU38</accession>
<keyword evidence="2" id="KW-1185">Reference proteome</keyword>
<evidence type="ECO:0000313" key="2">
    <source>
        <dbReference type="Proteomes" id="UP000008237"/>
    </source>
</evidence>
<dbReference type="InParanoid" id="E2BU38"/>
<gene>
    <name evidence="1" type="ORF">EAI_06982</name>
</gene>
<reference evidence="1 2" key="1">
    <citation type="journal article" date="2010" name="Science">
        <title>Genomic comparison of the ants Camponotus floridanus and Harpegnathos saltator.</title>
        <authorList>
            <person name="Bonasio R."/>
            <person name="Zhang G."/>
            <person name="Ye C."/>
            <person name="Mutti N.S."/>
            <person name="Fang X."/>
            <person name="Qin N."/>
            <person name="Donahue G."/>
            <person name="Yang P."/>
            <person name="Li Q."/>
            <person name="Li C."/>
            <person name="Zhang P."/>
            <person name="Huang Z."/>
            <person name="Berger S.L."/>
            <person name="Reinberg D."/>
            <person name="Wang J."/>
            <person name="Liebig J."/>
        </authorList>
    </citation>
    <scope>NUCLEOTIDE SEQUENCE [LARGE SCALE GENOMIC DNA]</scope>
    <source>
        <strain evidence="1 2">R22 G/1</strain>
    </source>
</reference>
<sequence>PKNIERLKDNTRKYTRNISIAMLNNIFQS</sequence>
<evidence type="ECO:0000313" key="1">
    <source>
        <dbReference type="EMBL" id="EFN80788.1"/>
    </source>
</evidence>
<feature type="non-terminal residue" evidence="1">
    <location>
        <position position="1"/>
    </location>
</feature>
<dbReference type="AlphaFoldDB" id="E2BU38"/>
<proteinExistence type="predicted"/>
<feature type="non-terminal residue" evidence="1">
    <location>
        <position position="29"/>
    </location>
</feature>
<name>E2BU38_HARSA</name>
<organism evidence="2">
    <name type="scientific">Harpegnathos saltator</name>
    <name type="common">Jerdon's jumping ant</name>
    <dbReference type="NCBI Taxonomy" id="610380"/>
    <lineage>
        <taxon>Eukaryota</taxon>
        <taxon>Metazoa</taxon>
        <taxon>Ecdysozoa</taxon>
        <taxon>Arthropoda</taxon>
        <taxon>Hexapoda</taxon>
        <taxon>Insecta</taxon>
        <taxon>Pterygota</taxon>
        <taxon>Neoptera</taxon>
        <taxon>Endopterygota</taxon>
        <taxon>Hymenoptera</taxon>
        <taxon>Apocrita</taxon>
        <taxon>Aculeata</taxon>
        <taxon>Formicoidea</taxon>
        <taxon>Formicidae</taxon>
        <taxon>Ponerinae</taxon>
        <taxon>Ponerini</taxon>
        <taxon>Harpegnathos</taxon>
    </lineage>
</organism>